<dbReference type="EC" id="3.2.2.n1" evidence="1"/>
<dbReference type="InterPro" id="IPR005269">
    <property type="entry name" value="LOG"/>
</dbReference>
<dbReference type="PANTHER" id="PTHR43393:SF3">
    <property type="entry name" value="LYSINE DECARBOXYLASE-LIKE PROTEIN"/>
    <property type="match status" value="1"/>
</dbReference>
<evidence type="ECO:0000313" key="3">
    <source>
        <dbReference type="Proteomes" id="UP000177811"/>
    </source>
</evidence>
<accession>A0A1G2KS18</accession>
<protein>
    <recommendedName>
        <fullName evidence="1">Cytokinin riboside 5'-monophosphate phosphoribohydrolase</fullName>
        <ecNumber evidence="1">3.2.2.n1</ecNumber>
    </recommendedName>
</protein>
<proteinExistence type="inferred from homology"/>
<evidence type="ECO:0000313" key="2">
    <source>
        <dbReference type="EMBL" id="OHA02064.1"/>
    </source>
</evidence>
<dbReference type="PANTHER" id="PTHR43393">
    <property type="entry name" value="CYTOKININ RIBOSIDE 5'-MONOPHOSPHATE PHOSPHORIBOHYDROLASE"/>
    <property type="match status" value="1"/>
</dbReference>
<comment type="caution">
    <text evidence="2">The sequence shown here is derived from an EMBL/GenBank/DDBJ whole genome shotgun (WGS) entry which is preliminary data.</text>
</comment>
<dbReference type="EMBL" id="MHQL01000047">
    <property type="protein sequence ID" value="OHA02064.1"/>
    <property type="molecule type" value="Genomic_DNA"/>
</dbReference>
<dbReference type="GO" id="GO:0016787">
    <property type="term" value="F:hydrolase activity"/>
    <property type="evidence" value="ECO:0007669"/>
    <property type="project" value="UniProtKB-KW"/>
</dbReference>
<dbReference type="SUPFAM" id="SSF102405">
    <property type="entry name" value="MCP/YpsA-like"/>
    <property type="match status" value="1"/>
</dbReference>
<keyword evidence="1" id="KW-0378">Hydrolase</keyword>
<dbReference type="InterPro" id="IPR052341">
    <property type="entry name" value="LOG_family_nucleotidases"/>
</dbReference>
<evidence type="ECO:0000256" key="1">
    <source>
        <dbReference type="RuleBase" id="RU363015"/>
    </source>
</evidence>
<dbReference type="Pfam" id="PF03641">
    <property type="entry name" value="Lysine_decarbox"/>
    <property type="match status" value="1"/>
</dbReference>
<gene>
    <name evidence="2" type="ORF">A3C16_04330</name>
</gene>
<reference evidence="2 3" key="1">
    <citation type="journal article" date="2016" name="Nat. Commun.">
        <title>Thousands of microbial genomes shed light on interconnected biogeochemical processes in an aquifer system.</title>
        <authorList>
            <person name="Anantharaman K."/>
            <person name="Brown C.T."/>
            <person name="Hug L.A."/>
            <person name="Sharon I."/>
            <person name="Castelle C.J."/>
            <person name="Probst A.J."/>
            <person name="Thomas B.C."/>
            <person name="Singh A."/>
            <person name="Wilkins M.J."/>
            <person name="Karaoz U."/>
            <person name="Brodie E.L."/>
            <person name="Williams K.H."/>
            <person name="Hubbard S.S."/>
            <person name="Banfield J.F."/>
        </authorList>
    </citation>
    <scope>NUCLEOTIDE SEQUENCE [LARGE SCALE GENOMIC DNA]</scope>
</reference>
<organism evidence="2 3">
    <name type="scientific">Candidatus Sungbacteria bacterium RIFCSPHIGHO2_02_FULL_51_29</name>
    <dbReference type="NCBI Taxonomy" id="1802273"/>
    <lineage>
        <taxon>Bacteria</taxon>
        <taxon>Candidatus Sungiibacteriota</taxon>
    </lineage>
</organism>
<dbReference type="Gene3D" id="3.40.50.450">
    <property type="match status" value="1"/>
</dbReference>
<dbReference type="GO" id="GO:0009691">
    <property type="term" value="P:cytokinin biosynthetic process"/>
    <property type="evidence" value="ECO:0007669"/>
    <property type="project" value="UniProtKB-UniRule"/>
</dbReference>
<dbReference type="GO" id="GO:0005829">
    <property type="term" value="C:cytosol"/>
    <property type="evidence" value="ECO:0007669"/>
    <property type="project" value="TreeGrafter"/>
</dbReference>
<name>A0A1G2KS18_9BACT</name>
<dbReference type="InterPro" id="IPR031100">
    <property type="entry name" value="LOG_fam"/>
</dbReference>
<dbReference type="NCBIfam" id="TIGR00730">
    <property type="entry name" value="Rossman fold protein, TIGR00730 family"/>
    <property type="match status" value="1"/>
</dbReference>
<comment type="similarity">
    <text evidence="1">Belongs to the LOG family.</text>
</comment>
<dbReference type="Proteomes" id="UP000177811">
    <property type="component" value="Unassembled WGS sequence"/>
</dbReference>
<keyword evidence="1" id="KW-0203">Cytokinin biosynthesis</keyword>
<sequence>MANRKPTGPPLPDDPAIDFRQSNNWRIFRIMAELTEGWQFLADFKNTITFFGSARVRKGNKWYDEARKLGCLLAKDGYHIVTGSGPGIMGAANRGAVDALKEATANGTADTVGRSIGLHIQLPNEQQKNKFVTHSRDFHYFFVRKVMLSYHGSAYIFFPGGYGTLDELFEILTLVQTKKMRRVPIILVGKEYWGPLFQWIEKESYRKLRGVDKEDLSIPSLVDTAEEAQELIKIKLNKTAS</sequence>
<dbReference type="AlphaFoldDB" id="A0A1G2KS18"/>